<dbReference type="SMART" id="SM00267">
    <property type="entry name" value="GGDEF"/>
    <property type="match status" value="1"/>
</dbReference>
<dbReference type="InterPro" id="IPR043128">
    <property type="entry name" value="Rev_trsase/Diguanyl_cyclase"/>
</dbReference>
<dbReference type="EMBL" id="CP019962">
    <property type="protein sequence ID" value="ARD64205.1"/>
    <property type="molecule type" value="Genomic_DNA"/>
</dbReference>
<dbReference type="AlphaFoldDB" id="A0AAC9QR46"/>
<dbReference type="SUPFAM" id="SSF55073">
    <property type="entry name" value="Nucleotide cyclase"/>
    <property type="match status" value="1"/>
</dbReference>
<dbReference type="Proteomes" id="UP000192391">
    <property type="component" value="Chromosome"/>
</dbReference>
<keyword evidence="2 5" id="KW-0812">Transmembrane</keyword>
<evidence type="ECO:0000313" key="8">
    <source>
        <dbReference type="EMBL" id="ARD64205.1"/>
    </source>
</evidence>
<keyword evidence="3 5" id="KW-1133">Transmembrane helix</keyword>
<dbReference type="GO" id="GO:0003824">
    <property type="term" value="F:catalytic activity"/>
    <property type="evidence" value="ECO:0007669"/>
    <property type="project" value="UniProtKB-ARBA"/>
</dbReference>
<evidence type="ECO:0000256" key="1">
    <source>
        <dbReference type="ARBA" id="ARBA00004370"/>
    </source>
</evidence>
<dbReference type="InterPro" id="IPR006189">
    <property type="entry name" value="CHASE_dom"/>
</dbReference>
<accession>A0AAC9QR46</accession>
<dbReference type="GO" id="GO:0007165">
    <property type="term" value="P:signal transduction"/>
    <property type="evidence" value="ECO:0007669"/>
    <property type="project" value="UniProtKB-ARBA"/>
</dbReference>
<evidence type="ECO:0000256" key="4">
    <source>
        <dbReference type="ARBA" id="ARBA00023136"/>
    </source>
</evidence>
<dbReference type="SMART" id="SM01079">
    <property type="entry name" value="CHASE"/>
    <property type="match status" value="1"/>
</dbReference>
<sequence>MKKRISRRFLAVPMVFILSLIISAGVVVDTSRRQRNKNIEHGTYIMESEANKIQYSIDSRLLKLEILEMIIVDNDEGIRNFEKIAKRLYEDDPTIRSIQLAPGGNVTEVYPVAGNEEAYGDLFSDPDRREEAEYARDTGNMTMAGPFELYQGGMGVVVRRPIYLEDTAGGKSFWGFAIAVMDVPEIFDKANLEGMSGEGYVYQIARTQEDGETQIIAESGEGLPGDAIYVDIEVPGSVWTLGMAPREGWLPQRGCLEKILTALLIDLLVTMIAYYFITVDRQKKELSRIANTDALTGLYNERFLSGELKKRIAAAEPFCLFFLDLNRFKAVNDTYGHDVGDKVLVGVAWRIQSCLDAGDYAFRIGGDEFSAVIAGEHPKEFYEALLVRIKETVEQPLEAGAQTLRPEISCGYSRYPHDQQDIDELAKEADRRMYEQKRGR</sequence>
<dbReference type="Pfam" id="PF00990">
    <property type="entry name" value="GGDEF"/>
    <property type="match status" value="1"/>
</dbReference>
<keyword evidence="4 5" id="KW-0472">Membrane</keyword>
<dbReference type="InterPro" id="IPR052155">
    <property type="entry name" value="Biofilm_reg_signaling"/>
</dbReference>
<dbReference type="NCBIfam" id="TIGR00254">
    <property type="entry name" value="GGDEF"/>
    <property type="match status" value="1"/>
</dbReference>
<dbReference type="CDD" id="cd01949">
    <property type="entry name" value="GGDEF"/>
    <property type="match status" value="1"/>
</dbReference>
<dbReference type="KEGG" id="elim:B2M23_00970"/>
<dbReference type="InterPro" id="IPR000160">
    <property type="entry name" value="GGDEF_dom"/>
</dbReference>
<evidence type="ECO:0000256" key="3">
    <source>
        <dbReference type="ARBA" id="ARBA00022989"/>
    </source>
</evidence>
<dbReference type="Gene3D" id="3.30.70.270">
    <property type="match status" value="1"/>
</dbReference>
<feature type="domain" description="CHASE" evidence="6">
    <location>
        <begin position="106"/>
        <end position="196"/>
    </location>
</feature>
<dbReference type="PROSITE" id="PS50839">
    <property type="entry name" value="CHASE"/>
    <property type="match status" value="1"/>
</dbReference>
<protein>
    <submittedName>
        <fullName evidence="8">Sensor domain-containing diguanylate cyclase</fullName>
    </submittedName>
</protein>
<evidence type="ECO:0000256" key="2">
    <source>
        <dbReference type="ARBA" id="ARBA00022692"/>
    </source>
</evidence>
<comment type="subcellular location">
    <subcellularLocation>
        <location evidence="1">Membrane</location>
    </subcellularLocation>
</comment>
<organism evidence="8 9">
    <name type="scientific">Eubacterium limosum</name>
    <dbReference type="NCBI Taxonomy" id="1736"/>
    <lineage>
        <taxon>Bacteria</taxon>
        <taxon>Bacillati</taxon>
        <taxon>Bacillota</taxon>
        <taxon>Clostridia</taxon>
        <taxon>Eubacteriales</taxon>
        <taxon>Eubacteriaceae</taxon>
        <taxon>Eubacterium</taxon>
    </lineage>
</organism>
<dbReference type="PANTHER" id="PTHR44757:SF2">
    <property type="entry name" value="BIOFILM ARCHITECTURE MAINTENANCE PROTEIN MBAA"/>
    <property type="match status" value="1"/>
</dbReference>
<dbReference type="Pfam" id="PF03924">
    <property type="entry name" value="CHASE"/>
    <property type="match status" value="1"/>
</dbReference>
<proteinExistence type="predicted"/>
<name>A0AAC9QR46_EUBLI</name>
<feature type="transmembrane region" description="Helical" evidence="5">
    <location>
        <begin position="259"/>
        <end position="277"/>
    </location>
</feature>
<gene>
    <name evidence="8" type="ORF">B2M23_00970</name>
</gene>
<dbReference type="PROSITE" id="PS50887">
    <property type="entry name" value="GGDEF"/>
    <property type="match status" value="1"/>
</dbReference>
<dbReference type="InterPro" id="IPR042240">
    <property type="entry name" value="CHASE_sf"/>
</dbReference>
<dbReference type="Gene3D" id="3.30.450.350">
    <property type="entry name" value="CHASE domain"/>
    <property type="match status" value="1"/>
</dbReference>
<evidence type="ECO:0000259" key="7">
    <source>
        <dbReference type="PROSITE" id="PS50887"/>
    </source>
</evidence>
<dbReference type="PANTHER" id="PTHR44757">
    <property type="entry name" value="DIGUANYLATE CYCLASE DGCP"/>
    <property type="match status" value="1"/>
</dbReference>
<dbReference type="InterPro" id="IPR029787">
    <property type="entry name" value="Nucleotide_cyclase"/>
</dbReference>
<dbReference type="GO" id="GO:0016020">
    <property type="term" value="C:membrane"/>
    <property type="evidence" value="ECO:0007669"/>
    <property type="project" value="UniProtKB-SubCell"/>
</dbReference>
<dbReference type="RefSeq" id="WP_038350922.1">
    <property type="nucleotide sequence ID" value="NZ_CP019962.1"/>
</dbReference>
<reference evidence="9" key="1">
    <citation type="journal article" date="2017" name="Sci. Rep.">
        <title>Determination of the Genome and Primary Transcriptome of Syngas Fermenting Eubacterium limosum ATCC 8486.</title>
        <authorList>
            <person name="Song Y."/>
            <person name="Shin J."/>
            <person name="Jeong Y."/>
            <person name="Jin S."/>
            <person name="Lee J.K."/>
            <person name="Kim D.R."/>
            <person name="Kim S.C."/>
            <person name="Cho S."/>
            <person name="Cho B.K."/>
        </authorList>
    </citation>
    <scope>NUCLEOTIDE SEQUENCE [LARGE SCALE GENOMIC DNA]</scope>
    <source>
        <strain evidence="9">ATCC 8486</strain>
    </source>
</reference>
<evidence type="ECO:0000313" key="9">
    <source>
        <dbReference type="Proteomes" id="UP000192391"/>
    </source>
</evidence>
<evidence type="ECO:0000259" key="6">
    <source>
        <dbReference type="PROSITE" id="PS50839"/>
    </source>
</evidence>
<feature type="domain" description="GGDEF" evidence="7">
    <location>
        <begin position="316"/>
        <end position="440"/>
    </location>
</feature>
<evidence type="ECO:0000256" key="5">
    <source>
        <dbReference type="SAM" id="Phobius"/>
    </source>
</evidence>